<name>S8DRN8_FOMSC</name>
<dbReference type="Proteomes" id="UP000015241">
    <property type="component" value="Unassembled WGS sequence"/>
</dbReference>
<dbReference type="PANTHER" id="PTHR12911:SF8">
    <property type="entry name" value="KLAROID PROTEIN-RELATED"/>
    <property type="match status" value="1"/>
</dbReference>
<dbReference type="Gene3D" id="2.60.120.260">
    <property type="entry name" value="Galactose-binding domain-like"/>
    <property type="match status" value="1"/>
</dbReference>
<keyword evidence="7" id="KW-1185">Reference proteome</keyword>
<dbReference type="GO" id="GO:0043495">
    <property type="term" value="F:protein-membrane adaptor activity"/>
    <property type="evidence" value="ECO:0007669"/>
    <property type="project" value="TreeGrafter"/>
</dbReference>
<dbReference type="GO" id="GO:0034993">
    <property type="term" value="C:meiotic nuclear membrane microtubule tethering complex"/>
    <property type="evidence" value="ECO:0007669"/>
    <property type="project" value="TreeGrafter"/>
</dbReference>
<keyword evidence="2" id="KW-0812">Transmembrane</keyword>
<evidence type="ECO:0000256" key="3">
    <source>
        <dbReference type="ARBA" id="ARBA00022989"/>
    </source>
</evidence>
<dbReference type="HOGENOM" id="CLU_043737_5_0_1"/>
<dbReference type="Pfam" id="PF07738">
    <property type="entry name" value="Sad1_UNC"/>
    <property type="match status" value="1"/>
</dbReference>
<evidence type="ECO:0000313" key="7">
    <source>
        <dbReference type="Proteomes" id="UP000015241"/>
    </source>
</evidence>
<protein>
    <recommendedName>
        <fullName evidence="5">SUN domain-containing protein</fullName>
    </recommendedName>
</protein>
<dbReference type="InterPro" id="IPR012919">
    <property type="entry name" value="SUN_dom"/>
</dbReference>
<evidence type="ECO:0000259" key="5">
    <source>
        <dbReference type="PROSITE" id="PS51469"/>
    </source>
</evidence>
<organism evidence="6 7">
    <name type="scientific">Fomitopsis schrenkii</name>
    <name type="common">Brown rot fungus</name>
    <dbReference type="NCBI Taxonomy" id="2126942"/>
    <lineage>
        <taxon>Eukaryota</taxon>
        <taxon>Fungi</taxon>
        <taxon>Dikarya</taxon>
        <taxon>Basidiomycota</taxon>
        <taxon>Agaricomycotina</taxon>
        <taxon>Agaricomycetes</taxon>
        <taxon>Polyporales</taxon>
        <taxon>Fomitopsis</taxon>
    </lineage>
</organism>
<evidence type="ECO:0000313" key="6">
    <source>
        <dbReference type="EMBL" id="EPS93848.1"/>
    </source>
</evidence>
<proteinExistence type="predicted"/>
<dbReference type="InParanoid" id="S8DRN8"/>
<sequence length="189" mass="20723">MEERLLRASQDDLGYRDFASYAAGARPIESLTSPTWDGPGPLGSSALPEILRGKQAHGPIWALKRDIQQGNCWPMAGTAGYLGIQLAEPVIVANVTIDHLPASLASETRSAPRRIRVWALAPTPYPVKPIHIADVEYDIRSAQHIQTFSASDDAPAVSVDKVVFQILDNWGLPEFTCIYRVRVHGRLAD</sequence>
<accession>S8DRN8</accession>
<dbReference type="STRING" id="743788.S8DRN8"/>
<dbReference type="PANTHER" id="PTHR12911">
    <property type="entry name" value="SAD1/UNC-84-LIKE PROTEIN-RELATED"/>
    <property type="match status" value="1"/>
</dbReference>
<dbReference type="InterPro" id="IPR045119">
    <property type="entry name" value="SUN1-5"/>
</dbReference>
<evidence type="ECO:0000256" key="4">
    <source>
        <dbReference type="ARBA" id="ARBA00023136"/>
    </source>
</evidence>
<dbReference type="PROSITE" id="PS51469">
    <property type="entry name" value="SUN"/>
    <property type="match status" value="1"/>
</dbReference>
<evidence type="ECO:0000256" key="1">
    <source>
        <dbReference type="ARBA" id="ARBA00004370"/>
    </source>
</evidence>
<gene>
    <name evidence="6" type="ORF">FOMPIDRAFT_1135402</name>
</gene>
<keyword evidence="4" id="KW-0472">Membrane</keyword>
<dbReference type="AlphaFoldDB" id="S8DRN8"/>
<feature type="domain" description="SUN" evidence="5">
    <location>
        <begin position="24"/>
        <end position="188"/>
    </location>
</feature>
<evidence type="ECO:0000256" key="2">
    <source>
        <dbReference type="ARBA" id="ARBA00022692"/>
    </source>
</evidence>
<comment type="subcellular location">
    <subcellularLocation>
        <location evidence="1">Membrane</location>
    </subcellularLocation>
</comment>
<dbReference type="eggNOG" id="KOG2687">
    <property type="taxonomic scope" value="Eukaryota"/>
</dbReference>
<dbReference type="OrthoDB" id="342281at2759"/>
<reference evidence="6 7" key="1">
    <citation type="journal article" date="2012" name="Science">
        <title>The Paleozoic origin of enzymatic lignin decomposition reconstructed from 31 fungal genomes.</title>
        <authorList>
            <person name="Floudas D."/>
            <person name="Binder M."/>
            <person name="Riley R."/>
            <person name="Barry K."/>
            <person name="Blanchette R.A."/>
            <person name="Henrissat B."/>
            <person name="Martinez A.T."/>
            <person name="Otillar R."/>
            <person name="Spatafora J.W."/>
            <person name="Yadav J.S."/>
            <person name="Aerts A."/>
            <person name="Benoit I."/>
            <person name="Boyd A."/>
            <person name="Carlson A."/>
            <person name="Copeland A."/>
            <person name="Coutinho P.M."/>
            <person name="de Vries R.P."/>
            <person name="Ferreira P."/>
            <person name="Findley K."/>
            <person name="Foster B."/>
            <person name="Gaskell J."/>
            <person name="Glotzer D."/>
            <person name="Gorecki P."/>
            <person name="Heitman J."/>
            <person name="Hesse C."/>
            <person name="Hori C."/>
            <person name="Igarashi K."/>
            <person name="Jurgens J.A."/>
            <person name="Kallen N."/>
            <person name="Kersten P."/>
            <person name="Kohler A."/>
            <person name="Kuees U."/>
            <person name="Kumar T.K.A."/>
            <person name="Kuo A."/>
            <person name="LaButti K."/>
            <person name="Larrondo L.F."/>
            <person name="Lindquist E."/>
            <person name="Ling A."/>
            <person name="Lombard V."/>
            <person name="Lucas S."/>
            <person name="Lundell T."/>
            <person name="Martin R."/>
            <person name="McLaughlin D.J."/>
            <person name="Morgenstern I."/>
            <person name="Morin E."/>
            <person name="Murat C."/>
            <person name="Nagy L.G."/>
            <person name="Nolan M."/>
            <person name="Ohm R.A."/>
            <person name="Patyshakuliyeva A."/>
            <person name="Rokas A."/>
            <person name="Ruiz-Duenas F.J."/>
            <person name="Sabat G."/>
            <person name="Salamov A."/>
            <person name="Samejima M."/>
            <person name="Schmutz J."/>
            <person name="Slot J.C."/>
            <person name="St John F."/>
            <person name="Stenlid J."/>
            <person name="Sun H."/>
            <person name="Sun S."/>
            <person name="Syed K."/>
            <person name="Tsang A."/>
            <person name="Wiebenga A."/>
            <person name="Young D."/>
            <person name="Pisabarro A."/>
            <person name="Eastwood D.C."/>
            <person name="Martin F."/>
            <person name="Cullen D."/>
            <person name="Grigoriev I.V."/>
            <person name="Hibbett D.S."/>
        </authorList>
    </citation>
    <scope>NUCLEOTIDE SEQUENCE</scope>
    <source>
        <strain evidence="7">FP-58527</strain>
    </source>
</reference>
<keyword evidence="3" id="KW-1133">Transmembrane helix</keyword>
<dbReference type="EMBL" id="KE504254">
    <property type="protein sequence ID" value="EPS93848.1"/>
    <property type="molecule type" value="Genomic_DNA"/>
</dbReference>